<evidence type="ECO:0000256" key="1">
    <source>
        <dbReference type="SAM" id="MobiDB-lite"/>
    </source>
</evidence>
<dbReference type="Proteomes" id="UP000054248">
    <property type="component" value="Unassembled WGS sequence"/>
</dbReference>
<protein>
    <submittedName>
        <fullName evidence="2">Uncharacterized protein</fullName>
    </submittedName>
</protein>
<organism evidence="2 3">
    <name type="scientific">Tulasnella calospora MUT 4182</name>
    <dbReference type="NCBI Taxonomy" id="1051891"/>
    <lineage>
        <taxon>Eukaryota</taxon>
        <taxon>Fungi</taxon>
        <taxon>Dikarya</taxon>
        <taxon>Basidiomycota</taxon>
        <taxon>Agaricomycotina</taxon>
        <taxon>Agaricomycetes</taxon>
        <taxon>Cantharellales</taxon>
        <taxon>Tulasnellaceae</taxon>
        <taxon>Tulasnella</taxon>
    </lineage>
</organism>
<dbReference type="AlphaFoldDB" id="A0A0C3PPU5"/>
<keyword evidence="3" id="KW-1185">Reference proteome</keyword>
<dbReference type="EMBL" id="KN823542">
    <property type="protein sequence ID" value="KIO16530.1"/>
    <property type="molecule type" value="Genomic_DNA"/>
</dbReference>
<dbReference type="HOGENOM" id="CLU_2924432_0_0_1"/>
<proteinExistence type="predicted"/>
<gene>
    <name evidence="2" type="ORF">M407DRAFT_33831</name>
</gene>
<feature type="compositionally biased region" description="Pro residues" evidence="1">
    <location>
        <begin position="44"/>
        <end position="54"/>
    </location>
</feature>
<evidence type="ECO:0000313" key="3">
    <source>
        <dbReference type="Proteomes" id="UP000054248"/>
    </source>
</evidence>
<accession>A0A0C3PPU5</accession>
<feature type="region of interest" description="Disordered" evidence="1">
    <location>
        <begin position="41"/>
        <end position="61"/>
    </location>
</feature>
<evidence type="ECO:0000313" key="2">
    <source>
        <dbReference type="EMBL" id="KIO16530.1"/>
    </source>
</evidence>
<sequence>MSNSSAAYVDDASQPEQYLRKMVTVRTARLGTMIQIMIWRAPSRPRPVDTPPPIRRQDSHS</sequence>
<name>A0A0C3PPU5_9AGAM</name>
<reference evidence="2 3" key="1">
    <citation type="submission" date="2014-04" db="EMBL/GenBank/DDBJ databases">
        <authorList>
            <consortium name="DOE Joint Genome Institute"/>
            <person name="Kuo A."/>
            <person name="Girlanda M."/>
            <person name="Perotto S."/>
            <person name="Kohler A."/>
            <person name="Nagy L.G."/>
            <person name="Floudas D."/>
            <person name="Copeland A."/>
            <person name="Barry K.W."/>
            <person name="Cichocki N."/>
            <person name="Veneault-Fourrey C."/>
            <person name="LaButti K."/>
            <person name="Lindquist E.A."/>
            <person name="Lipzen A."/>
            <person name="Lundell T."/>
            <person name="Morin E."/>
            <person name="Murat C."/>
            <person name="Sun H."/>
            <person name="Tunlid A."/>
            <person name="Henrissat B."/>
            <person name="Grigoriev I.V."/>
            <person name="Hibbett D.S."/>
            <person name="Martin F."/>
            <person name="Nordberg H.P."/>
            <person name="Cantor M.N."/>
            <person name="Hua S.X."/>
        </authorList>
    </citation>
    <scope>NUCLEOTIDE SEQUENCE [LARGE SCALE GENOMIC DNA]</scope>
    <source>
        <strain evidence="2 3">MUT 4182</strain>
    </source>
</reference>
<reference evidence="3" key="2">
    <citation type="submission" date="2015-01" db="EMBL/GenBank/DDBJ databases">
        <title>Evolutionary Origins and Diversification of the Mycorrhizal Mutualists.</title>
        <authorList>
            <consortium name="DOE Joint Genome Institute"/>
            <consortium name="Mycorrhizal Genomics Consortium"/>
            <person name="Kohler A."/>
            <person name="Kuo A."/>
            <person name="Nagy L.G."/>
            <person name="Floudas D."/>
            <person name="Copeland A."/>
            <person name="Barry K.W."/>
            <person name="Cichocki N."/>
            <person name="Veneault-Fourrey C."/>
            <person name="LaButti K."/>
            <person name="Lindquist E.A."/>
            <person name="Lipzen A."/>
            <person name="Lundell T."/>
            <person name="Morin E."/>
            <person name="Murat C."/>
            <person name="Riley R."/>
            <person name="Ohm R."/>
            <person name="Sun H."/>
            <person name="Tunlid A."/>
            <person name="Henrissat B."/>
            <person name="Grigoriev I.V."/>
            <person name="Hibbett D.S."/>
            <person name="Martin F."/>
        </authorList>
    </citation>
    <scope>NUCLEOTIDE SEQUENCE [LARGE SCALE GENOMIC DNA]</scope>
    <source>
        <strain evidence="3">MUT 4182</strain>
    </source>
</reference>